<dbReference type="InterPro" id="IPR036890">
    <property type="entry name" value="HATPase_C_sf"/>
</dbReference>
<evidence type="ECO:0000313" key="4">
    <source>
        <dbReference type="Proteomes" id="UP000198432"/>
    </source>
</evidence>
<dbReference type="GO" id="GO:0016020">
    <property type="term" value="C:membrane"/>
    <property type="evidence" value="ECO:0007669"/>
    <property type="project" value="InterPro"/>
</dbReference>
<keyword evidence="4" id="KW-1185">Reference proteome</keyword>
<dbReference type="Gene3D" id="3.30.565.10">
    <property type="entry name" value="Histidine kinase-like ATPase, C-terminal domain"/>
    <property type="match status" value="1"/>
</dbReference>
<keyword evidence="1" id="KW-1133">Transmembrane helix</keyword>
<dbReference type="Proteomes" id="UP000198432">
    <property type="component" value="Unassembled WGS sequence"/>
</dbReference>
<dbReference type="InterPro" id="IPR010559">
    <property type="entry name" value="Sig_transdc_His_kin_internal"/>
</dbReference>
<protein>
    <submittedName>
        <fullName evidence="3">Histidine kinase</fullName>
    </submittedName>
</protein>
<evidence type="ECO:0000313" key="3">
    <source>
        <dbReference type="EMBL" id="SNT34463.1"/>
    </source>
</evidence>
<dbReference type="EMBL" id="FZOQ01000053">
    <property type="protein sequence ID" value="SNT34463.1"/>
    <property type="molecule type" value="Genomic_DNA"/>
</dbReference>
<dbReference type="GO" id="GO:0000155">
    <property type="term" value="F:phosphorelay sensor kinase activity"/>
    <property type="evidence" value="ECO:0007669"/>
    <property type="project" value="InterPro"/>
</dbReference>
<sequence length="342" mass="40184">MKPFWQRHLILLLHLSFWVAYLSFNLFNVSRYNDTVETLYLTGVVLATHLVICYFNYFLLLPRLMRERRLLPYLLRLLPVFTVLLVIRLLVEKELYSSIVTDMPYIINTARVVQVAIGMLFILAFITLLKFTTEWLVLEGERRELENQQLAVELKYLRAQINPHFLFNTLNSLYYLSYTKSDYAPEVIDRLSQMMRYMIYDANQKVVPLQSEIKHMRNYIELEQMRLNQQVKIDFEVHGPTAEIQVAPFLFMTFLENAFKHGVNPNGMGDWVQAKLSVGNSQCRYVLRNSKGMPSQNEFSVSSGVGLQNVQRRLELSYPDRHRLKLTDGQDFYEVDLTLTIA</sequence>
<reference evidence="4" key="1">
    <citation type="submission" date="2017-06" db="EMBL/GenBank/DDBJ databases">
        <authorList>
            <person name="Varghese N."/>
            <person name="Submissions S."/>
        </authorList>
    </citation>
    <scope>NUCLEOTIDE SEQUENCE [LARGE SCALE GENOMIC DNA]</scope>
    <source>
        <strain evidence="4">NKM1</strain>
    </source>
</reference>
<proteinExistence type="predicted"/>
<dbReference type="OrthoDB" id="9792992at2"/>
<gene>
    <name evidence="3" type="ORF">SAMN06296052_1539</name>
</gene>
<dbReference type="PANTHER" id="PTHR34220:SF7">
    <property type="entry name" value="SENSOR HISTIDINE KINASE YPDA"/>
    <property type="match status" value="1"/>
</dbReference>
<dbReference type="PANTHER" id="PTHR34220">
    <property type="entry name" value="SENSOR HISTIDINE KINASE YPDA"/>
    <property type="match status" value="1"/>
</dbReference>
<feature type="transmembrane region" description="Helical" evidence="1">
    <location>
        <begin position="73"/>
        <end position="91"/>
    </location>
</feature>
<dbReference type="RefSeq" id="WP_089321990.1">
    <property type="nucleotide sequence ID" value="NZ_FZOQ01000053.1"/>
</dbReference>
<feature type="transmembrane region" description="Helical" evidence="1">
    <location>
        <begin position="9"/>
        <end position="27"/>
    </location>
</feature>
<dbReference type="Pfam" id="PF06580">
    <property type="entry name" value="His_kinase"/>
    <property type="match status" value="1"/>
</dbReference>
<keyword evidence="3" id="KW-0808">Transferase</keyword>
<keyword evidence="3" id="KW-0418">Kinase</keyword>
<organism evidence="3 4">
    <name type="scientific">Pontibacter ummariensis</name>
    <dbReference type="NCBI Taxonomy" id="1610492"/>
    <lineage>
        <taxon>Bacteria</taxon>
        <taxon>Pseudomonadati</taxon>
        <taxon>Bacteroidota</taxon>
        <taxon>Cytophagia</taxon>
        <taxon>Cytophagales</taxon>
        <taxon>Hymenobacteraceae</taxon>
        <taxon>Pontibacter</taxon>
    </lineage>
</organism>
<feature type="domain" description="Signal transduction histidine kinase internal region" evidence="2">
    <location>
        <begin position="153"/>
        <end position="230"/>
    </location>
</feature>
<keyword evidence="1" id="KW-0812">Transmembrane</keyword>
<evidence type="ECO:0000259" key="2">
    <source>
        <dbReference type="Pfam" id="PF06580"/>
    </source>
</evidence>
<keyword evidence="1" id="KW-0472">Membrane</keyword>
<feature type="transmembrane region" description="Helical" evidence="1">
    <location>
        <begin position="39"/>
        <end position="61"/>
    </location>
</feature>
<dbReference type="InterPro" id="IPR050640">
    <property type="entry name" value="Bact_2-comp_sensor_kinase"/>
</dbReference>
<accession>A0A239LXC8</accession>
<name>A0A239LXC8_9BACT</name>
<feature type="transmembrane region" description="Helical" evidence="1">
    <location>
        <begin position="111"/>
        <end position="133"/>
    </location>
</feature>
<dbReference type="AlphaFoldDB" id="A0A239LXC8"/>
<evidence type="ECO:0000256" key="1">
    <source>
        <dbReference type="SAM" id="Phobius"/>
    </source>
</evidence>